<comment type="caution">
    <text evidence="2">The sequence shown here is derived from an EMBL/GenBank/DDBJ whole genome shotgun (WGS) entry which is preliminary data.</text>
</comment>
<dbReference type="EMBL" id="LIYD01000005">
    <property type="protein sequence ID" value="KOS06777.1"/>
    <property type="molecule type" value="Genomic_DNA"/>
</dbReference>
<feature type="signal peptide" evidence="1">
    <location>
        <begin position="1"/>
        <end position="24"/>
    </location>
</feature>
<dbReference type="PROSITE" id="PS51257">
    <property type="entry name" value="PROKAR_LIPOPROTEIN"/>
    <property type="match status" value="1"/>
</dbReference>
<dbReference type="PATRIC" id="fig|1202724.3.peg.2618"/>
<evidence type="ECO:0008006" key="4">
    <source>
        <dbReference type="Google" id="ProtNLM"/>
    </source>
</evidence>
<protein>
    <recommendedName>
        <fullName evidence="4">DUF4919 domain-containing protein</fullName>
    </recommendedName>
</protein>
<dbReference type="Pfam" id="PF16266">
    <property type="entry name" value="DUF4919"/>
    <property type="match status" value="1"/>
</dbReference>
<feature type="chain" id="PRO_5005818465" description="DUF4919 domain-containing protein" evidence="1">
    <location>
        <begin position="25"/>
        <end position="214"/>
    </location>
</feature>
<gene>
    <name evidence="2" type="ORF">AM493_12645</name>
</gene>
<dbReference type="AlphaFoldDB" id="A0A0M8MIZ3"/>
<evidence type="ECO:0000313" key="3">
    <source>
        <dbReference type="Proteomes" id="UP000037755"/>
    </source>
</evidence>
<sequence>MTLKTQQFIAFFCIISFMSCFGQAAKKTPATKDTYANYVKKLEEGNTDIDYTDFRHSFLASGEHNTSSAETMKLKQEMYRAADEKQYPEVIKIGRKMLEIDYTNMYAHKYLQQSYKILGDEANFKKHHDIEFGLLRSVTGSGDGATCETGWHVIKVEEEYFVLEMMGVTIVKQSIAAAGKACDKMDVKTEAGKNKTYYFEISRVLEARADAKKN</sequence>
<name>A0A0M8MIZ3_9FLAO</name>
<keyword evidence="3" id="KW-1185">Reference proteome</keyword>
<dbReference type="InterPro" id="IPR032578">
    <property type="entry name" value="DUF4919"/>
</dbReference>
<organism evidence="2 3">
    <name type="scientific">Flavobacterium akiainvivens</name>
    <dbReference type="NCBI Taxonomy" id="1202724"/>
    <lineage>
        <taxon>Bacteria</taxon>
        <taxon>Pseudomonadati</taxon>
        <taxon>Bacteroidota</taxon>
        <taxon>Flavobacteriia</taxon>
        <taxon>Flavobacteriales</taxon>
        <taxon>Flavobacteriaceae</taxon>
        <taxon>Flavobacterium</taxon>
    </lineage>
</organism>
<dbReference type="RefSeq" id="WP_054408399.1">
    <property type="nucleotide sequence ID" value="NZ_FOYA01000025.1"/>
</dbReference>
<dbReference type="Proteomes" id="UP000037755">
    <property type="component" value="Unassembled WGS sequence"/>
</dbReference>
<accession>A0A0M8MIZ3</accession>
<proteinExistence type="predicted"/>
<dbReference type="OrthoDB" id="686440at2"/>
<evidence type="ECO:0000313" key="2">
    <source>
        <dbReference type="EMBL" id="KOS06777.1"/>
    </source>
</evidence>
<evidence type="ECO:0000256" key="1">
    <source>
        <dbReference type="SAM" id="SignalP"/>
    </source>
</evidence>
<keyword evidence="1" id="KW-0732">Signal</keyword>
<dbReference type="STRING" id="1202724.AM493_12645"/>
<reference evidence="2 3" key="1">
    <citation type="submission" date="2015-08" db="EMBL/GenBank/DDBJ databases">
        <title>Whole genome sequence of Flavobacterium akiainvivens IK-1T, from decaying Wikstroemia oahuensis, an endemic Hawaiian shrub.</title>
        <authorList>
            <person name="Wan X."/>
            <person name="Hou S."/>
            <person name="Saito J."/>
            <person name="Donachie S."/>
        </authorList>
    </citation>
    <scope>NUCLEOTIDE SEQUENCE [LARGE SCALE GENOMIC DNA]</scope>
    <source>
        <strain evidence="2 3">IK-1</strain>
    </source>
</reference>